<keyword evidence="1" id="KW-0805">Transcription regulation</keyword>
<comment type="caution">
    <text evidence="7">The sequence shown here is derived from an EMBL/GenBank/DDBJ whole genome shotgun (WGS) entry which is preliminary data.</text>
</comment>
<dbReference type="Pfam" id="PF14379">
    <property type="entry name" value="Myb_CC_LHEQLE"/>
    <property type="match status" value="1"/>
</dbReference>
<dbReference type="OrthoDB" id="551907at2759"/>
<sequence length="445" mass="48840">MRNFNLRQPENSRVFGAMSSSLPILPNSLKESFLRPHNPQHIQMSRQLPNDSIPLRNGTPQSVTLHPRTRVMGASYSGYSANPLDSLSNHEAQSMVAPFISQSSNGDVFLALSDNTPGAHTAATWFPSSMDVLPVYTDNIAVPDNQIHSSSSAMTSDEVAKQNDWWAEIMNDDWKDILDATATDSQSKAMMQPSNSTASLPAVNQSASSHSGEICPVASPPNSGNASAAKQRMRWTPELHECFVDAVNQLGGSEKATPKGVLKLMKVDGLTIYHVKSHLQKYRTARYKPDLSEGTSEKRTTTEELSLDLKTSMDLTEALRLQMEVQKRLHEQLEIQRKLQLRIEEQGKYLQMMFEKQCKSSTENVQNPSSGDTSANPSSHPSNSANKDSSAAMDQNRLGDSPGTAELGKRSTQFGGKHKITEIDSDSNAAADGGCKLSKEKRHKL</sequence>
<keyword evidence="2" id="KW-0238">DNA-binding</keyword>
<dbReference type="Proteomes" id="UP000823388">
    <property type="component" value="Chromosome 9N"/>
</dbReference>
<dbReference type="PANTHER" id="PTHR31499">
    <property type="entry name" value="MYB FAMILY TRANSCRIPTION FACTOR PHL11"/>
    <property type="match status" value="1"/>
</dbReference>
<dbReference type="PANTHER" id="PTHR31499:SF80">
    <property type="entry name" value="HTH MYB-TYPE DOMAIN-CONTAINING PROTEIN"/>
    <property type="match status" value="1"/>
</dbReference>
<dbReference type="GO" id="GO:0003677">
    <property type="term" value="F:DNA binding"/>
    <property type="evidence" value="ECO:0007669"/>
    <property type="project" value="UniProtKB-KW"/>
</dbReference>
<dbReference type="PROSITE" id="PS51294">
    <property type="entry name" value="HTH_MYB"/>
    <property type="match status" value="1"/>
</dbReference>
<protein>
    <recommendedName>
        <fullName evidence="6">HTH myb-type domain-containing protein</fullName>
    </recommendedName>
</protein>
<keyword evidence="8" id="KW-1185">Reference proteome</keyword>
<dbReference type="InterPro" id="IPR017930">
    <property type="entry name" value="Myb_dom"/>
</dbReference>
<dbReference type="InterPro" id="IPR006447">
    <property type="entry name" value="Myb_dom_plants"/>
</dbReference>
<dbReference type="FunFam" id="1.10.10.60:FF:000002">
    <property type="entry name" value="Myb family transcription factor"/>
    <property type="match status" value="1"/>
</dbReference>
<evidence type="ECO:0000256" key="1">
    <source>
        <dbReference type="ARBA" id="ARBA00023015"/>
    </source>
</evidence>
<feature type="region of interest" description="Disordered" evidence="5">
    <location>
        <begin position="184"/>
        <end position="227"/>
    </location>
</feature>
<feature type="compositionally biased region" description="Polar residues" evidence="5">
    <location>
        <begin position="359"/>
        <end position="373"/>
    </location>
</feature>
<dbReference type="InterPro" id="IPR001005">
    <property type="entry name" value="SANT/Myb"/>
</dbReference>
<evidence type="ECO:0000259" key="6">
    <source>
        <dbReference type="PROSITE" id="PS51294"/>
    </source>
</evidence>
<evidence type="ECO:0000256" key="3">
    <source>
        <dbReference type="ARBA" id="ARBA00023163"/>
    </source>
</evidence>
<dbReference type="Gene3D" id="1.10.10.60">
    <property type="entry name" value="Homeodomain-like"/>
    <property type="match status" value="1"/>
</dbReference>
<dbReference type="InterPro" id="IPR046955">
    <property type="entry name" value="PHR1-like"/>
</dbReference>
<evidence type="ECO:0000256" key="5">
    <source>
        <dbReference type="SAM" id="MobiDB-lite"/>
    </source>
</evidence>
<evidence type="ECO:0000313" key="8">
    <source>
        <dbReference type="Proteomes" id="UP000823388"/>
    </source>
</evidence>
<feature type="domain" description="HTH myb-type" evidence="6">
    <location>
        <begin position="227"/>
        <end position="287"/>
    </location>
</feature>
<organism evidence="7 8">
    <name type="scientific">Panicum virgatum</name>
    <name type="common">Blackwell switchgrass</name>
    <dbReference type="NCBI Taxonomy" id="38727"/>
    <lineage>
        <taxon>Eukaryota</taxon>
        <taxon>Viridiplantae</taxon>
        <taxon>Streptophyta</taxon>
        <taxon>Embryophyta</taxon>
        <taxon>Tracheophyta</taxon>
        <taxon>Spermatophyta</taxon>
        <taxon>Magnoliopsida</taxon>
        <taxon>Liliopsida</taxon>
        <taxon>Poales</taxon>
        <taxon>Poaceae</taxon>
        <taxon>PACMAD clade</taxon>
        <taxon>Panicoideae</taxon>
        <taxon>Panicodae</taxon>
        <taxon>Paniceae</taxon>
        <taxon>Panicinae</taxon>
        <taxon>Panicum</taxon>
        <taxon>Panicum sect. Hiantes</taxon>
    </lineage>
</organism>
<feature type="compositionally biased region" description="Low complexity" evidence="5">
    <location>
        <begin position="374"/>
        <end position="386"/>
    </location>
</feature>
<dbReference type="Pfam" id="PF00249">
    <property type="entry name" value="Myb_DNA-binding"/>
    <property type="match status" value="1"/>
</dbReference>
<name>A0A8T0N1G4_PANVG</name>
<dbReference type="EMBL" id="CM029054">
    <property type="protein sequence ID" value="KAG2541044.1"/>
    <property type="molecule type" value="Genomic_DNA"/>
</dbReference>
<keyword evidence="4" id="KW-0539">Nucleus</keyword>
<keyword evidence="3" id="KW-0804">Transcription</keyword>
<gene>
    <name evidence="7" type="ORF">PVAP13_9NG599100</name>
</gene>
<feature type="compositionally biased region" description="Polar residues" evidence="5">
    <location>
        <begin position="184"/>
        <end position="211"/>
    </location>
</feature>
<evidence type="ECO:0000256" key="2">
    <source>
        <dbReference type="ARBA" id="ARBA00023125"/>
    </source>
</evidence>
<proteinExistence type="predicted"/>
<dbReference type="NCBIfam" id="TIGR01557">
    <property type="entry name" value="myb_SHAQKYF"/>
    <property type="match status" value="1"/>
</dbReference>
<dbReference type="AlphaFoldDB" id="A0A8T0N1G4"/>
<dbReference type="SUPFAM" id="SSF46689">
    <property type="entry name" value="Homeodomain-like"/>
    <property type="match status" value="1"/>
</dbReference>
<evidence type="ECO:0000313" key="7">
    <source>
        <dbReference type="EMBL" id="KAG2541044.1"/>
    </source>
</evidence>
<evidence type="ECO:0000256" key="4">
    <source>
        <dbReference type="ARBA" id="ARBA00023242"/>
    </source>
</evidence>
<reference evidence="7" key="1">
    <citation type="submission" date="2020-05" db="EMBL/GenBank/DDBJ databases">
        <title>WGS assembly of Panicum virgatum.</title>
        <authorList>
            <person name="Lovell J.T."/>
            <person name="Jenkins J."/>
            <person name="Shu S."/>
            <person name="Juenger T.E."/>
            <person name="Schmutz J."/>
        </authorList>
    </citation>
    <scope>NUCLEOTIDE SEQUENCE</scope>
    <source>
        <strain evidence="7">AP13</strain>
    </source>
</reference>
<feature type="region of interest" description="Disordered" evidence="5">
    <location>
        <begin position="359"/>
        <end position="445"/>
    </location>
</feature>
<dbReference type="InterPro" id="IPR009057">
    <property type="entry name" value="Homeodomain-like_sf"/>
</dbReference>
<dbReference type="GO" id="GO:0003700">
    <property type="term" value="F:DNA-binding transcription factor activity"/>
    <property type="evidence" value="ECO:0007669"/>
    <property type="project" value="InterPro"/>
</dbReference>
<dbReference type="InterPro" id="IPR025756">
    <property type="entry name" value="Myb_CC_LHEQLE"/>
</dbReference>
<accession>A0A8T0N1G4</accession>